<dbReference type="Proteomes" id="UP000777482">
    <property type="component" value="Unassembled WGS sequence"/>
</dbReference>
<protein>
    <submittedName>
        <fullName evidence="2">Uncharacterized protein</fullName>
    </submittedName>
</protein>
<feature type="compositionally biased region" description="Polar residues" evidence="1">
    <location>
        <begin position="142"/>
        <end position="151"/>
    </location>
</feature>
<accession>A0A9P6WA28</accession>
<name>A0A9P6WA28_RHOMI</name>
<feature type="region of interest" description="Disordered" evidence="1">
    <location>
        <begin position="136"/>
        <end position="160"/>
    </location>
</feature>
<proteinExistence type="predicted"/>
<feature type="compositionally biased region" description="Polar residues" evidence="1">
    <location>
        <begin position="17"/>
        <end position="30"/>
    </location>
</feature>
<reference evidence="2 3" key="1">
    <citation type="submission" date="2020-11" db="EMBL/GenBank/DDBJ databases">
        <title>Kefir isolates.</title>
        <authorList>
            <person name="Marcisauskas S."/>
            <person name="Kim Y."/>
            <person name="Blasche S."/>
        </authorList>
    </citation>
    <scope>NUCLEOTIDE SEQUENCE [LARGE SCALE GENOMIC DNA]</scope>
    <source>
        <strain evidence="2 3">KR</strain>
    </source>
</reference>
<dbReference type="EMBL" id="PUHQ01000003">
    <property type="protein sequence ID" value="KAG0666936.1"/>
    <property type="molecule type" value="Genomic_DNA"/>
</dbReference>
<feature type="region of interest" description="Disordered" evidence="1">
    <location>
        <begin position="1"/>
        <end position="48"/>
    </location>
</feature>
<evidence type="ECO:0000313" key="2">
    <source>
        <dbReference type="EMBL" id="KAG0666936.1"/>
    </source>
</evidence>
<gene>
    <name evidence="2" type="ORF">C6P46_003646</name>
</gene>
<organism evidence="2 3">
    <name type="scientific">Rhodotorula mucilaginosa</name>
    <name type="common">Yeast</name>
    <name type="synonym">Rhodotorula rubra</name>
    <dbReference type="NCBI Taxonomy" id="5537"/>
    <lineage>
        <taxon>Eukaryota</taxon>
        <taxon>Fungi</taxon>
        <taxon>Dikarya</taxon>
        <taxon>Basidiomycota</taxon>
        <taxon>Pucciniomycotina</taxon>
        <taxon>Microbotryomycetes</taxon>
        <taxon>Sporidiobolales</taxon>
        <taxon>Sporidiobolaceae</taxon>
        <taxon>Rhodotorula</taxon>
    </lineage>
</organism>
<keyword evidence="3" id="KW-1185">Reference proteome</keyword>
<evidence type="ECO:0000256" key="1">
    <source>
        <dbReference type="SAM" id="MobiDB-lite"/>
    </source>
</evidence>
<evidence type="ECO:0000313" key="3">
    <source>
        <dbReference type="Proteomes" id="UP000777482"/>
    </source>
</evidence>
<dbReference type="AlphaFoldDB" id="A0A9P6WA28"/>
<sequence>MSPWLPRVARRRRSSVGSTQSRPQTGSWASTGEAANVQSAHDERWLVPPPKPVMERLLAPVNRSDLKALEKVWEELLINKEEATRFNDLYQLAPQLADLCGTSNRTGAELNTLKAEARLADKKVKRLEGILPGLCEEANPYNPVSRNSDSSRGAAGQDGR</sequence>
<comment type="caution">
    <text evidence="2">The sequence shown here is derived from an EMBL/GenBank/DDBJ whole genome shotgun (WGS) entry which is preliminary data.</text>
</comment>